<evidence type="ECO:0008006" key="3">
    <source>
        <dbReference type="Google" id="ProtNLM"/>
    </source>
</evidence>
<gene>
    <name evidence="2" type="ORF">MNBD_GAMMA22-1681</name>
</gene>
<dbReference type="SUPFAM" id="SSF56935">
    <property type="entry name" value="Porins"/>
    <property type="match status" value="1"/>
</dbReference>
<proteinExistence type="predicted"/>
<dbReference type="InterPro" id="IPR023614">
    <property type="entry name" value="Porin_dom_sf"/>
</dbReference>
<evidence type="ECO:0000256" key="1">
    <source>
        <dbReference type="SAM" id="Coils"/>
    </source>
</evidence>
<accession>A0A3B1A9L1</accession>
<dbReference type="AlphaFoldDB" id="A0A3B1A9L1"/>
<protein>
    <recommendedName>
        <fullName evidence="3">Phosphate-selective porin O and P</fullName>
    </recommendedName>
</protein>
<reference evidence="2" key="1">
    <citation type="submission" date="2018-06" db="EMBL/GenBank/DDBJ databases">
        <authorList>
            <person name="Zhirakovskaya E."/>
        </authorList>
    </citation>
    <scope>NUCLEOTIDE SEQUENCE</scope>
</reference>
<dbReference type="EMBL" id="UOFS01000019">
    <property type="protein sequence ID" value="VAW94909.1"/>
    <property type="molecule type" value="Genomic_DNA"/>
</dbReference>
<keyword evidence="1" id="KW-0175">Coiled coil</keyword>
<sequence>MKNKLALLTFCSGLLLSANAMAQTELEALRSEVDALNKKAQEWEAYQEPKKKLQNDVSFLSDKAREWEEWKAPKTLVHLAGFADVGYSQTQDGTGTFNVGSFSPIFHYQFADKFMLEAELDFDIDEAGKSEAGVDYLTVDWFVNDYLALVMGKFLSPLGQFRQNLHPSWINKVASAPVGFGHDQAAPNADVGFMARGGYLLDSGISLNYSTYIANGPTLEAGATEVDMIETPGLGVDGDGKKTVGGRFGMFFPLAKFEFGVSLATGKTSIRSGVAGSYSYDASRTYDVVGTDFIWRPANIDVRGEYIEQKIGSQSLSTVTEGGTWAAWYLQTAYRFSESSWEAVVRFSSYDTPADSSDVTQTALSANYLFASNLIGKLSYEFNDNPNDGLIASDRQLVQLAYGF</sequence>
<feature type="coiled-coil region" evidence="1">
    <location>
        <begin position="19"/>
        <end position="46"/>
    </location>
</feature>
<organism evidence="2">
    <name type="scientific">hydrothermal vent metagenome</name>
    <dbReference type="NCBI Taxonomy" id="652676"/>
    <lineage>
        <taxon>unclassified sequences</taxon>
        <taxon>metagenomes</taxon>
        <taxon>ecological metagenomes</taxon>
    </lineage>
</organism>
<dbReference type="Gene3D" id="2.40.160.10">
    <property type="entry name" value="Porin"/>
    <property type="match status" value="1"/>
</dbReference>
<name>A0A3B1A9L1_9ZZZZ</name>
<evidence type="ECO:0000313" key="2">
    <source>
        <dbReference type="EMBL" id="VAW94909.1"/>
    </source>
</evidence>